<reference evidence="1" key="2">
    <citation type="submission" date="2022-01" db="EMBL/GenBank/DDBJ databases">
        <authorList>
            <person name="Yamashiro T."/>
            <person name="Shiraishi A."/>
            <person name="Satake H."/>
            <person name="Nakayama K."/>
        </authorList>
    </citation>
    <scope>NUCLEOTIDE SEQUENCE</scope>
</reference>
<gene>
    <name evidence="1" type="ORF">Tco_0804808</name>
</gene>
<proteinExistence type="predicted"/>
<name>A0ABQ5A9N6_9ASTR</name>
<dbReference type="Proteomes" id="UP001151760">
    <property type="component" value="Unassembled WGS sequence"/>
</dbReference>
<comment type="caution">
    <text evidence="1">The sequence shown here is derived from an EMBL/GenBank/DDBJ whole genome shotgun (WGS) entry which is preliminary data.</text>
</comment>
<organism evidence="1 2">
    <name type="scientific">Tanacetum coccineum</name>
    <dbReference type="NCBI Taxonomy" id="301880"/>
    <lineage>
        <taxon>Eukaryota</taxon>
        <taxon>Viridiplantae</taxon>
        <taxon>Streptophyta</taxon>
        <taxon>Embryophyta</taxon>
        <taxon>Tracheophyta</taxon>
        <taxon>Spermatophyta</taxon>
        <taxon>Magnoliopsida</taxon>
        <taxon>eudicotyledons</taxon>
        <taxon>Gunneridae</taxon>
        <taxon>Pentapetalae</taxon>
        <taxon>asterids</taxon>
        <taxon>campanulids</taxon>
        <taxon>Asterales</taxon>
        <taxon>Asteraceae</taxon>
        <taxon>Asteroideae</taxon>
        <taxon>Anthemideae</taxon>
        <taxon>Anthemidinae</taxon>
        <taxon>Tanacetum</taxon>
    </lineage>
</organism>
<evidence type="ECO:0000313" key="2">
    <source>
        <dbReference type="Proteomes" id="UP001151760"/>
    </source>
</evidence>
<accession>A0ABQ5A9N6</accession>
<keyword evidence="2" id="KW-1185">Reference proteome</keyword>
<sequence length="110" mass="12263">MQLFSSVIECSRAEVHNPAIVDITHMINQGVQALGFQYHFLSDDKSQQLVTKLYVGNVIKNTSAIVIPDSEETLMLAKILVLLVGPTKVEVRKNFYSQHGEDDNNSICKS</sequence>
<reference evidence="1" key="1">
    <citation type="journal article" date="2022" name="Int. J. Mol. Sci.">
        <title>Draft Genome of Tanacetum Coccineum: Genomic Comparison of Closely Related Tanacetum-Family Plants.</title>
        <authorList>
            <person name="Yamashiro T."/>
            <person name="Shiraishi A."/>
            <person name="Nakayama K."/>
            <person name="Satake H."/>
        </authorList>
    </citation>
    <scope>NUCLEOTIDE SEQUENCE</scope>
</reference>
<evidence type="ECO:0000313" key="1">
    <source>
        <dbReference type="EMBL" id="GJS97840.1"/>
    </source>
</evidence>
<protein>
    <submittedName>
        <fullName evidence="1">Uncharacterized protein</fullName>
    </submittedName>
</protein>
<dbReference type="EMBL" id="BQNB010011995">
    <property type="protein sequence ID" value="GJS97840.1"/>
    <property type="molecule type" value="Genomic_DNA"/>
</dbReference>